<feature type="region of interest" description="Disordered" evidence="1">
    <location>
        <begin position="82"/>
        <end position="112"/>
    </location>
</feature>
<evidence type="ECO:0000313" key="3">
    <source>
        <dbReference type="Proteomes" id="UP000321832"/>
    </source>
</evidence>
<feature type="compositionally biased region" description="Basic residues" evidence="1">
    <location>
        <begin position="96"/>
        <end position="112"/>
    </location>
</feature>
<evidence type="ECO:0000256" key="1">
    <source>
        <dbReference type="SAM" id="MobiDB-lite"/>
    </source>
</evidence>
<gene>
    <name evidence="2" type="ORF">FSC37_11930</name>
</gene>
<organism evidence="2 3">
    <name type="scientific">Piscinibacter aquaticus</name>
    <dbReference type="NCBI Taxonomy" id="392597"/>
    <lineage>
        <taxon>Bacteria</taxon>
        <taxon>Pseudomonadati</taxon>
        <taxon>Pseudomonadota</taxon>
        <taxon>Betaproteobacteria</taxon>
        <taxon>Burkholderiales</taxon>
        <taxon>Sphaerotilaceae</taxon>
        <taxon>Piscinibacter</taxon>
    </lineage>
</organism>
<comment type="caution">
    <text evidence="2">The sequence shown here is derived from an EMBL/GenBank/DDBJ whole genome shotgun (WGS) entry which is preliminary data.</text>
</comment>
<accession>A0A5C6U1A1</accession>
<dbReference type="EMBL" id="VOPW01000001">
    <property type="protein sequence ID" value="TXC66330.1"/>
    <property type="molecule type" value="Genomic_DNA"/>
</dbReference>
<name>A0A5C6U1A1_9BURK</name>
<keyword evidence="3" id="KW-1185">Reference proteome</keyword>
<dbReference type="AlphaFoldDB" id="A0A5C6U1A1"/>
<sequence length="139" mass="15844">MQQPAEGLAAEGLVGAGVQDEFVPHRIDRLRRHRDEAALRHRTGQEELPQAALHLPDLRGIELRIGLAQLAVQVRRQRVPAHHAAGVRRAPSAVGHHQRRAHERRRHQQRKQGIHLRHRHLLSSCCRLLLVVDDSEALR</sequence>
<evidence type="ECO:0000313" key="2">
    <source>
        <dbReference type="EMBL" id="TXC66330.1"/>
    </source>
</evidence>
<protein>
    <submittedName>
        <fullName evidence="2">Uncharacterized protein</fullName>
    </submittedName>
</protein>
<proteinExistence type="predicted"/>
<dbReference type="Proteomes" id="UP000321832">
    <property type="component" value="Unassembled WGS sequence"/>
</dbReference>
<reference evidence="2 3" key="1">
    <citation type="submission" date="2019-08" db="EMBL/GenBank/DDBJ databases">
        <authorList>
            <person name="Khan S.A."/>
            <person name="Jeon C.O."/>
            <person name="Jeong S.E."/>
        </authorList>
    </citation>
    <scope>NUCLEOTIDE SEQUENCE [LARGE SCALE GENOMIC DNA]</scope>
    <source>
        <strain evidence="3">IMCC1728</strain>
    </source>
</reference>